<keyword evidence="1" id="KW-0812">Transmembrane</keyword>
<dbReference type="InterPro" id="IPR008969">
    <property type="entry name" value="CarboxyPept-like_regulatory"/>
</dbReference>
<keyword evidence="1" id="KW-1133">Transmembrane helix</keyword>
<accession>A0ABM9ATQ0</accession>
<organism evidence="2 3">
    <name type="scientific">Emticicia aquatica</name>
    <dbReference type="NCBI Taxonomy" id="1681835"/>
    <lineage>
        <taxon>Bacteria</taxon>
        <taxon>Pseudomonadati</taxon>
        <taxon>Bacteroidota</taxon>
        <taxon>Cytophagia</taxon>
        <taxon>Cytophagales</taxon>
        <taxon>Leadbetterellaceae</taxon>
        <taxon>Emticicia</taxon>
    </lineage>
</organism>
<keyword evidence="1" id="KW-0472">Membrane</keyword>
<evidence type="ECO:0000313" key="3">
    <source>
        <dbReference type="Proteomes" id="UP000837932"/>
    </source>
</evidence>
<feature type="transmembrane region" description="Helical" evidence="1">
    <location>
        <begin position="12"/>
        <end position="32"/>
    </location>
</feature>
<reference evidence="2" key="1">
    <citation type="submission" date="2021-12" db="EMBL/GenBank/DDBJ databases">
        <authorList>
            <person name="Rodrigo-Torres L."/>
            <person name="Arahal R. D."/>
            <person name="Lucena T."/>
        </authorList>
    </citation>
    <scope>NUCLEOTIDE SEQUENCE</scope>
    <source>
        <strain evidence="2">CECT 8858</strain>
    </source>
</reference>
<keyword evidence="3" id="KW-1185">Reference proteome</keyword>
<proteinExistence type="predicted"/>
<comment type="caution">
    <text evidence="2">The sequence shown here is derived from an EMBL/GenBank/DDBJ whole genome shotgun (WGS) entry which is preliminary data.</text>
</comment>
<dbReference type="Proteomes" id="UP000837932">
    <property type="component" value="Unassembled WGS sequence"/>
</dbReference>
<dbReference type="EMBL" id="CAKLPY010000003">
    <property type="protein sequence ID" value="CAH0997398.1"/>
    <property type="molecule type" value="Genomic_DNA"/>
</dbReference>
<sequence>MINLYLTRRQYLFYMNIQRIVFLITIVFFPILTFSQRNIEGKVIGGDDRKALQFANVFISNSTKGQQTDEKGKFKLVNVPSGVLDLVISYIGYETLSIKIKADTLKKPLLILLSPDAIALQGITVKRLRNGFELYYPLFREYFIGKTEFSASCKLKNPKALWFSMNDDHSELTIKADEPLEIENKALGYIIKYNLEEFKYNFTQNYVSFYGYPFFQEMTTNNEKKQKKWHENREKAYFGSPQHFFKSLINYDLSNAGFTVYSLIREEKRFFLVPVIPELKDSLGNIIQHASRAKKEIDSTDIILNANPFLHKVPNPKQSSFVQYLVKMPLDENCIFEVKEQLPYLNFDHLLYVFYDREFEEPQFADLGKKDSPQISILTLLEPLTLIEPNGHLVNPLGVLFEGRWGNEKMGEFLPIDYEPESF</sequence>
<name>A0ABM9ATQ0_9BACT</name>
<dbReference type="Gene3D" id="2.60.40.1120">
    <property type="entry name" value="Carboxypeptidase-like, regulatory domain"/>
    <property type="match status" value="1"/>
</dbReference>
<dbReference type="SUPFAM" id="SSF49464">
    <property type="entry name" value="Carboxypeptidase regulatory domain-like"/>
    <property type="match status" value="1"/>
</dbReference>
<evidence type="ECO:0000256" key="1">
    <source>
        <dbReference type="SAM" id="Phobius"/>
    </source>
</evidence>
<dbReference type="Pfam" id="PF13715">
    <property type="entry name" value="CarbopepD_reg_2"/>
    <property type="match status" value="1"/>
</dbReference>
<evidence type="ECO:0008006" key="4">
    <source>
        <dbReference type="Google" id="ProtNLM"/>
    </source>
</evidence>
<gene>
    <name evidence="2" type="ORF">EMA8858_03530</name>
</gene>
<protein>
    <recommendedName>
        <fullName evidence="4">Carboxypeptidase-like regulatory domain-containing protein</fullName>
    </recommendedName>
</protein>
<evidence type="ECO:0000313" key="2">
    <source>
        <dbReference type="EMBL" id="CAH0997398.1"/>
    </source>
</evidence>